<dbReference type="InterPro" id="IPR058240">
    <property type="entry name" value="rSAM_sf"/>
</dbReference>
<evidence type="ECO:0000256" key="3">
    <source>
        <dbReference type="ARBA" id="ARBA00022679"/>
    </source>
</evidence>
<dbReference type="GO" id="GO:0046872">
    <property type="term" value="F:metal ion binding"/>
    <property type="evidence" value="ECO:0007669"/>
    <property type="project" value="UniProtKB-KW"/>
</dbReference>
<dbReference type="InterPro" id="IPR006638">
    <property type="entry name" value="Elp3/MiaA/NifB-like_rSAM"/>
</dbReference>
<evidence type="ECO:0000259" key="8">
    <source>
        <dbReference type="PROSITE" id="PS51332"/>
    </source>
</evidence>
<dbReference type="EMBL" id="MFNE01000054">
    <property type="protein sequence ID" value="OGG92962.1"/>
    <property type="molecule type" value="Genomic_DNA"/>
</dbReference>
<keyword evidence="7" id="KW-0411">Iron-sulfur</keyword>
<evidence type="ECO:0000256" key="7">
    <source>
        <dbReference type="ARBA" id="ARBA00023014"/>
    </source>
</evidence>
<dbReference type="SFLD" id="SFLDG01082">
    <property type="entry name" value="B12-binding_domain_containing"/>
    <property type="match status" value="1"/>
</dbReference>
<dbReference type="SUPFAM" id="SSF52242">
    <property type="entry name" value="Cobalamin (vitamin B12)-binding domain"/>
    <property type="match status" value="1"/>
</dbReference>
<dbReference type="InterPro" id="IPR034466">
    <property type="entry name" value="Methyltransferase_Class_B"/>
</dbReference>
<dbReference type="CDD" id="cd01335">
    <property type="entry name" value="Radical_SAM"/>
    <property type="match status" value="1"/>
</dbReference>
<evidence type="ECO:0000256" key="6">
    <source>
        <dbReference type="ARBA" id="ARBA00023004"/>
    </source>
</evidence>
<evidence type="ECO:0000313" key="11">
    <source>
        <dbReference type="Proteomes" id="UP000178449"/>
    </source>
</evidence>
<dbReference type="GO" id="GO:0003824">
    <property type="term" value="F:catalytic activity"/>
    <property type="evidence" value="ECO:0007669"/>
    <property type="project" value="InterPro"/>
</dbReference>
<organism evidence="10 11">
    <name type="scientific">Candidatus Lambdaproteobacteria bacterium RIFOXYD2_FULL_50_16</name>
    <dbReference type="NCBI Taxonomy" id="1817772"/>
    <lineage>
        <taxon>Bacteria</taxon>
        <taxon>Pseudomonadati</taxon>
        <taxon>Pseudomonadota</taxon>
        <taxon>Candidatus Lambdaproteobacteria</taxon>
    </lineage>
</organism>
<evidence type="ECO:0000256" key="2">
    <source>
        <dbReference type="ARBA" id="ARBA00022603"/>
    </source>
</evidence>
<dbReference type="SMART" id="SM00729">
    <property type="entry name" value="Elp3"/>
    <property type="match status" value="1"/>
</dbReference>
<dbReference type="STRING" id="1817772.A2527_04315"/>
<dbReference type="Gene3D" id="3.80.30.20">
    <property type="entry name" value="tm_1862 like domain"/>
    <property type="match status" value="1"/>
</dbReference>
<dbReference type="Proteomes" id="UP000178449">
    <property type="component" value="Unassembled WGS sequence"/>
</dbReference>
<keyword evidence="2" id="KW-0489">Methyltransferase</keyword>
<dbReference type="SFLD" id="SFLDS00029">
    <property type="entry name" value="Radical_SAM"/>
    <property type="match status" value="1"/>
</dbReference>
<proteinExistence type="predicted"/>
<dbReference type="InterPro" id="IPR023404">
    <property type="entry name" value="rSAM_horseshoe"/>
</dbReference>
<keyword evidence="3" id="KW-0808">Transferase</keyword>
<dbReference type="Pfam" id="PF02310">
    <property type="entry name" value="B12-binding"/>
    <property type="match status" value="1"/>
</dbReference>
<gene>
    <name evidence="10" type="ORF">A2527_04315</name>
</gene>
<evidence type="ECO:0000256" key="5">
    <source>
        <dbReference type="ARBA" id="ARBA00022723"/>
    </source>
</evidence>
<sequence length="486" mass="55331">MTEQNRPEVLFLIHDVALAGEPHGIMQLAAYGKRKGWVSRVTTLKLDYLAEIEERPPQLIAASFMSADYPGFKKAFSAIKAAFPAIPMIGGGPHPTFDPDCVEQLALDAVCVGEGDQVFELLLERVEQGQGFAGLPNIRTKGNPHILEPLAHLDELPFIERDFFYEKFPIFARFKLKSFFTSRGCPYRCTYCFNASYNDMYKGMGKILRKRPVSDVINEVLALKAKYPLEYIRFADDVFQVKADAWLEEFAERFPKEVGIPFYCLMHANNVDEAVVSLLYKAGCRSACMSIESGDPELRKLMLKRNTSQQKIIDAFDLFNSYGINMYTNSMLGIPGAGFEQELASLDLSIRCKPKYGSFTIITPYPGTQFHDICVEQGVLPSDASDEMLQSTRETSVLTCFNEQEKQMQIKLLKLGPVTVRFPVIKPLTLFLVQKVPDNRLFSLVYWFFRNYLFSKYIVPVQFGTKEKVELIWRTLVEDFLQLKKS</sequence>
<keyword evidence="4" id="KW-0949">S-adenosyl-L-methionine</keyword>
<dbReference type="SFLD" id="SFLDG01123">
    <property type="entry name" value="methyltransferase_(Class_B)"/>
    <property type="match status" value="1"/>
</dbReference>
<comment type="caution">
    <text evidence="10">The sequence shown here is derived from an EMBL/GenBank/DDBJ whole genome shotgun (WGS) entry which is preliminary data.</text>
</comment>
<feature type="domain" description="B12-binding" evidence="8">
    <location>
        <begin position="1"/>
        <end position="133"/>
    </location>
</feature>
<dbReference type="GO" id="GO:0031419">
    <property type="term" value="F:cobalamin binding"/>
    <property type="evidence" value="ECO:0007669"/>
    <property type="project" value="InterPro"/>
</dbReference>
<keyword evidence="5" id="KW-0479">Metal-binding</keyword>
<keyword evidence="6" id="KW-0408">Iron</keyword>
<accession>A0A1F6G4C6</accession>
<dbReference type="GO" id="GO:0051539">
    <property type="term" value="F:4 iron, 4 sulfur cluster binding"/>
    <property type="evidence" value="ECO:0007669"/>
    <property type="project" value="UniProtKB-KW"/>
</dbReference>
<evidence type="ECO:0000259" key="9">
    <source>
        <dbReference type="PROSITE" id="PS51918"/>
    </source>
</evidence>
<name>A0A1F6G4C6_9PROT</name>
<reference evidence="10 11" key="1">
    <citation type="journal article" date="2016" name="Nat. Commun.">
        <title>Thousands of microbial genomes shed light on interconnected biogeochemical processes in an aquifer system.</title>
        <authorList>
            <person name="Anantharaman K."/>
            <person name="Brown C.T."/>
            <person name="Hug L.A."/>
            <person name="Sharon I."/>
            <person name="Castelle C.J."/>
            <person name="Probst A.J."/>
            <person name="Thomas B.C."/>
            <person name="Singh A."/>
            <person name="Wilkins M.J."/>
            <person name="Karaoz U."/>
            <person name="Brodie E.L."/>
            <person name="Williams K.H."/>
            <person name="Hubbard S.S."/>
            <person name="Banfield J.F."/>
        </authorList>
    </citation>
    <scope>NUCLEOTIDE SEQUENCE [LARGE SCALE GENOMIC DNA]</scope>
</reference>
<dbReference type="Gene3D" id="3.40.50.280">
    <property type="entry name" value="Cobalamin-binding domain"/>
    <property type="match status" value="1"/>
</dbReference>
<dbReference type="PANTHER" id="PTHR43409">
    <property type="entry name" value="ANAEROBIC MAGNESIUM-PROTOPORPHYRIN IX MONOMETHYL ESTER CYCLASE-RELATED"/>
    <property type="match status" value="1"/>
</dbReference>
<dbReference type="PANTHER" id="PTHR43409:SF7">
    <property type="entry name" value="BLL1977 PROTEIN"/>
    <property type="match status" value="1"/>
</dbReference>
<dbReference type="PROSITE" id="PS51332">
    <property type="entry name" value="B12_BINDING"/>
    <property type="match status" value="1"/>
</dbReference>
<dbReference type="PROSITE" id="PS51918">
    <property type="entry name" value="RADICAL_SAM"/>
    <property type="match status" value="1"/>
</dbReference>
<dbReference type="GO" id="GO:0005829">
    <property type="term" value="C:cytosol"/>
    <property type="evidence" value="ECO:0007669"/>
    <property type="project" value="TreeGrafter"/>
</dbReference>
<dbReference type="AlphaFoldDB" id="A0A1F6G4C6"/>
<feature type="domain" description="Radical SAM core" evidence="9">
    <location>
        <begin position="171"/>
        <end position="398"/>
    </location>
</feature>
<evidence type="ECO:0000256" key="1">
    <source>
        <dbReference type="ARBA" id="ARBA00001966"/>
    </source>
</evidence>
<dbReference type="InterPro" id="IPR007197">
    <property type="entry name" value="rSAM"/>
</dbReference>
<protein>
    <submittedName>
        <fullName evidence="10">Uncharacterized protein</fullName>
    </submittedName>
</protein>
<dbReference type="SUPFAM" id="SSF102114">
    <property type="entry name" value="Radical SAM enzymes"/>
    <property type="match status" value="1"/>
</dbReference>
<dbReference type="InterPro" id="IPR036724">
    <property type="entry name" value="Cobalamin-bd_sf"/>
</dbReference>
<dbReference type="InterPro" id="IPR051198">
    <property type="entry name" value="BchE-like"/>
</dbReference>
<comment type="cofactor">
    <cofactor evidence="1">
        <name>[4Fe-4S] cluster</name>
        <dbReference type="ChEBI" id="CHEBI:49883"/>
    </cofactor>
</comment>
<dbReference type="InterPro" id="IPR006158">
    <property type="entry name" value="Cobalamin-bd"/>
</dbReference>
<evidence type="ECO:0000256" key="4">
    <source>
        <dbReference type="ARBA" id="ARBA00022691"/>
    </source>
</evidence>
<evidence type="ECO:0000313" key="10">
    <source>
        <dbReference type="EMBL" id="OGG92962.1"/>
    </source>
</evidence>
<dbReference type="Pfam" id="PF04055">
    <property type="entry name" value="Radical_SAM"/>
    <property type="match status" value="1"/>
</dbReference>